<reference evidence="2 3" key="1">
    <citation type="submission" date="2019-08" db="EMBL/GenBank/DDBJ databases">
        <title>Draft genome sequences of two oriental melons (Cucumis melo L. var makuwa).</title>
        <authorList>
            <person name="Kwon S.-Y."/>
        </authorList>
    </citation>
    <scope>NUCLEOTIDE SEQUENCE [LARGE SCALE GENOMIC DNA]</scope>
    <source>
        <strain evidence="3">cv. Chang Bougi</strain>
        <tissue evidence="2">Leaf</tissue>
    </source>
</reference>
<dbReference type="PANTHER" id="PTHR11439:SF467">
    <property type="entry name" value="INTEGRASE CATALYTIC DOMAIN-CONTAINING PROTEIN"/>
    <property type="match status" value="1"/>
</dbReference>
<feature type="region of interest" description="Disordered" evidence="1">
    <location>
        <begin position="49"/>
        <end position="88"/>
    </location>
</feature>
<proteinExistence type="predicted"/>
<dbReference type="PANTHER" id="PTHR11439">
    <property type="entry name" value="GAG-POL-RELATED RETROTRANSPOSON"/>
    <property type="match status" value="1"/>
</dbReference>
<name>A0A5D3D4U0_CUCMM</name>
<dbReference type="Proteomes" id="UP000321947">
    <property type="component" value="Unassembled WGS sequence"/>
</dbReference>
<dbReference type="AlphaFoldDB" id="A0A5D3D4U0"/>
<dbReference type="EMBL" id="SSTD01007659">
    <property type="protein sequence ID" value="TYK18558.1"/>
    <property type="molecule type" value="Genomic_DNA"/>
</dbReference>
<evidence type="ECO:0000256" key="1">
    <source>
        <dbReference type="SAM" id="MobiDB-lite"/>
    </source>
</evidence>
<dbReference type="CDD" id="cd09272">
    <property type="entry name" value="RNase_HI_RT_Ty1"/>
    <property type="match status" value="1"/>
</dbReference>
<comment type="caution">
    <text evidence="2">The sequence shown here is derived from an EMBL/GenBank/DDBJ whole genome shotgun (WGS) entry which is preliminary data.</text>
</comment>
<organism evidence="2 3">
    <name type="scientific">Cucumis melo var. makuwa</name>
    <name type="common">Oriental melon</name>
    <dbReference type="NCBI Taxonomy" id="1194695"/>
    <lineage>
        <taxon>Eukaryota</taxon>
        <taxon>Viridiplantae</taxon>
        <taxon>Streptophyta</taxon>
        <taxon>Embryophyta</taxon>
        <taxon>Tracheophyta</taxon>
        <taxon>Spermatophyta</taxon>
        <taxon>Magnoliopsida</taxon>
        <taxon>eudicotyledons</taxon>
        <taxon>Gunneridae</taxon>
        <taxon>Pentapetalae</taxon>
        <taxon>rosids</taxon>
        <taxon>fabids</taxon>
        <taxon>Cucurbitales</taxon>
        <taxon>Cucurbitaceae</taxon>
        <taxon>Benincaseae</taxon>
        <taxon>Cucumis</taxon>
    </lineage>
</organism>
<gene>
    <name evidence="2" type="ORF">E5676_scaffold119G00610</name>
</gene>
<evidence type="ECO:0000313" key="2">
    <source>
        <dbReference type="EMBL" id="TYK18558.1"/>
    </source>
</evidence>
<feature type="compositionally biased region" description="Basic and acidic residues" evidence="1">
    <location>
        <begin position="63"/>
        <end position="80"/>
    </location>
</feature>
<sequence length="414" mass="47078">MEECPPFPTQNAFQSVRDAYDCWTKANDKAWIYTLASLSDILSKKHEIMKKKGGKGKSPTVATEDKGKAKETSSLKKPEEGEMTLNVGTGDGISAHTVVVIPDDGVEDSLSYKQAMNDVDKDEWVKAMDLEMEYMYFNLVWELIDLPKGVKPIECRWIYKRKRDSAGKLKGSNLRFDTVTKSYDFDHNVDEPCIYKKINKVQFRMKDLGQTQYKGLLPFKYEVHLFKEQCPKTPQRVEDMRQILYASAVGSLIYVMLCTRSNICYAVDSRKSTLGSVFTLNGGVVVSHNIKQGCIANSTMKVEYVAACEATKEVVWLREFLHDLEDVPNMNLSITLYCDNSGTVANSKEPCSHKRGKHIERKYHLIQEIVQREDVIVTKIASEHNIVDPLMKTLTAKVFEGHLESLSLRDMSIR</sequence>
<evidence type="ECO:0000313" key="3">
    <source>
        <dbReference type="Proteomes" id="UP000321947"/>
    </source>
</evidence>
<protein>
    <submittedName>
        <fullName evidence="2">Gag/pol protein</fullName>
    </submittedName>
</protein>
<accession>A0A5D3D4U0</accession>